<dbReference type="PROSITE" id="PS51257">
    <property type="entry name" value="PROKAR_LIPOPROTEIN"/>
    <property type="match status" value="1"/>
</dbReference>
<keyword evidence="3" id="KW-0998">Cell outer membrane</keyword>
<gene>
    <name evidence="7" type="ORF">PSU93_15810</name>
</gene>
<accession>A0AA43TJG7</accession>
<dbReference type="PANTHER" id="PTHR30329:SF21">
    <property type="entry name" value="LIPOPROTEIN YIAD-RELATED"/>
    <property type="match status" value="1"/>
</dbReference>
<dbReference type="GO" id="GO:0009279">
    <property type="term" value="C:cell outer membrane"/>
    <property type="evidence" value="ECO:0007669"/>
    <property type="project" value="UniProtKB-SubCell"/>
</dbReference>
<protein>
    <submittedName>
        <fullName evidence="7">OmpA family protein</fullName>
    </submittedName>
</protein>
<dbReference type="SUPFAM" id="SSF103088">
    <property type="entry name" value="OmpA-like"/>
    <property type="match status" value="1"/>
</dbReference>
<dbReference type="InterPro" id="IPR006664">
    <property type="entry name" value="OMP_bac"/>
</dbReference>
<dbReference type="SUPFAM" id="SSF53300">
    <property type="entry name" value="vWA-like"/>
    <property type="match status" value="1"/>
</dbReference>
<feature type="domain" description="OmpA-like" evidence="6">
    <location>
        <begin position="281"/>
        <end position="397"/>
    </location>
</feature>
<dbReference type="InterPro" id="IPR036737">
    <property type="entry name" value="OmpA-like_sf"/>
</dbReference>
<keyword evidence="2 4" id="KW-0472">Membrane</keyword>
<dbReference type="InterPro" id="IPR036465">
    <property type="entry name" value="vWFA_dom_sf"/>
</dbReference>
<dbReference type="Pfam" id="PF00691">
    <property type="entry name" value="OmpA"/>
    <property type="match status" value="1"/>
</dbReference>
<name>A0AA43TJG7_9GAMM</name>
<dbReference type="PRINTS" id="PR01021">
    <property type="entry name" value="OMPADOMAIN"/>
</dbReference>
<dbReference type="PANTHER" id="PTHR30329">
    <property type="entry name" value="STATOR ELEMENT OF FLAGELLAR MOTOR COMPLEX"/>
    <property type="match status" value="1"/>
</dbReference>
<organism evidence="7 8">
    <name type="scientific">Candidatus Methylobacter titanis</name>
    <dbReference type="NCBI Taxonomy" id="3053457"/>
    <lineage>
        <taxon>Bacteria</taxon>
        <taxon>Pseudomonadati</taxon>
        <taxon>Pseudomonadota</taxon>
        <taxon>Gammaproteobacteria</taxon>
        <taxon>Methylococcales</taxon>
        <taxon>Methylococcaceae</taxon>
        <taxon>Methylobacter</taxon>
    </lineage>
</organism>
<keyword evidence="8" id="KW-1185">Reference proteome</keyword>
<dbReference type="AlphaFoldDB" id="A0AA43TJG7"/>
<evidence type="ECO:0000256" key="5">
    <source>
        <dbReference type="SAM" id="SignalP"/>
    </source>
</evidence>
<dbReference type="CDD" id="cd07185">
    <property type="entry name" value="OmpA_C-like"/>
    <property type="match status" value="1"/>
</dbReference>
<proteinExistence type="predicted"/>
<sequence length="397" mass="42562">MKKIFIIAAAIASALLSGCASQPLSTFNAFHPAELNDLVASGQYLQKTDNFFVLNDSSSSMAETYHGAGYPAQPSPTKLSVEKEILSRINLTLPDLKMTSSIRSFGFGPCLDWGFTRLNLAPTPYSKSSFGSGIDTLTCASGGSPMINGIEGTANDLANTTGNIAVLILSDGYGLDANPYAAVQSLKQQYGDRLCVYTVWVGNEKDSQGQIVLNNLSNMGGCGFSTTADRISSSADMARFVQSVFLKSGTSPVADCSMLDDDADGINNCDDKCPDTLKGAHVNPFGCWIVDIKFDNDKSDIKPYYYAELDNAVSVIKHNPGINIEVQGHTSSTGTAAYNQALSERRALSVKNYLSDKYVHADTALTARGYGLTQPVDTNETEAGRANNRRVELKVLK</sequence>
<keyword evidence="5" id="KW-0732">Signal</keyword>
<evidence type="ECO:0000256" key="2">
    <source>
        <dbReference type="ARBA" id="ARBA00023136"/>
    </source>
</evidence>
<evidence type="ECO:0000256" key="1">
    <source>
        <dbReference type="ARBA" id="ARBA00004442"/>
    </source>
</evidence>
<dbReference type="PROSITE" id="PS51123">
    <property type="entry name" value="OMPA_2"/>
    <property type="match status" value="1"/>
</dbReference>
<feature type="signal peptide" evidence="5">
    <location>
        <begin position="1"/>
        <end position="22"/>
    </location>
</feature>
<evidence type="ECO:0000256" key="4">
    <source>
        <dbReference type="PROSITE-ProRule" id="PRU00473"/>
    </source>
</evidence>
<evidence type="ECO:0000313" key="7">
    <source>
        <dbReference type="EMBL" id="MDI1232599.1"/>
    </source>
</evidence>
<dbReference type="InterPro" id="IPR006665">
    <property type="entry name" value="OmpA-like"/>
</dbReference>
<evidence type="ECO:0000259" key="6">
    <source>
        <dbReference type="PROSITE" id="PS51123"/>
    </source>
</evidence>
<reference evidence="7" key="1">
    <citation type="submission" date="2023-01" db="EMBL/GenBank/DDBJ databases">
        <title>Biogeochemical cycle of methane in antarctic sediments.</title>
        <authorList>
            <person name="Roldan D.M."/>
            <person name="Menes R.J."/>
        </authorList>
    </citation>
    <scope>NUCLEOTIDE SEQUENCE [LARGE SCALE GENOMIC DNA]</scope>
    <source>
        <strain evidence="7">K-2018 MAG008</strain>
    </source>
</reference>
<dbReference type="Proteomes" id="UP001160519">
    <property type="component" value="Unassembled WGS sequence"/>
</dbReference>
<dbReference type="Gene3D" id="3.40.50.410">
    <property type="entry name" value="von Willebrand factor, type A domain"/>
    <property type="match status" value="1"/>
</dbReference>
<comment type="caution">
    <text evidence="7">The sequence shown here is derived from an EMBL/GenBank/DDBJ whole genome shotgun (WGS) entry which is preliminary data.</text>
</comment>
<dbReference type="Gene3D" id="3.30.1330.60">
    <property type="entry name" value="OmpA-like domain"/>
    <property type="match status" value="1"/>
</dbReference>
<evidence type="ECO:0000256" key="3">
    <source>
        <dbReference type="ARBA" id="ARBA00023237"/>
    </source>
</evidence>
<dbReference type="EMBL" id="JAQSDF010000117">
    <property type="protein sequence ID" value="MDI1232599.1"/>
    <property type="molecule type" value="Genomic_DNA"/>
</dbReference>
<dbReference type="InterPro" id="IPR050330">
    <property type="entry name" value="Bact_OuterMem_StrucFunc"/>
</dbReference>
<evidence type="ECO:0000313" key="8">
    <source>
        <dbReference type="Proteomes" id="UP001160519"/>
    </source>
</evidence>
<feature type="chain" id="PRO_5041261648" evidence="5">
    <location>
        <begin position="23"/>
        <end position="397"/>
    </location>
</feature>
<comment type="subcellular location">
    <subcellularLocation>
        <location evidence="1">Cell outer membrane</location>
    </subcellularLocation>
</comment>